<dbReference type="AlphaFoldDB" id="A0A8X7BLP8"/>
<proteinExistence type="predicted"/>
<evidence type="ECO:0000313" key="2">
    <source>
        <dbReference type="EMBL" id="GFY36646.1"/>
    </source>
</evidence>
<gene>
    <name evidence="2" type="ORF">TNCV_28501</name>
</gene>
<protein>
    <submittedName>
        <fullName evidence="2">Uncharacterized protein</fullName>
    </submittedName>
</protein>
<organism evidence="2 3">
    <name type="scientific">Trichonephila clavipes</name>
    <name type="common">Golden silk orbweaver</name>
    <name type="synonym">Nephila clavipes</name>
    <dbReference type="NCBI Taxonomy" id="2585209"/>
    <lineage>
        <taxon>Eukaryota</taxon>
        <taxon>Metazoa</taxon>
        <taxon>Ecdysozoa</taxon>
        <taxon>Arthropoda</taxon>
        <taxon>Chelicerata</taxon>
        <taxon>Arachnida</taxon>
        <taxon>Araneae</taxon>
        <taxon>Araneomorphae</taxon>
        <taxon>Entelegynae</taxon>
        <taxon>Araneoidea</taxon>
        <taxon>Nephilidae</taxon>
        <taxon>Trichonephila</taxon>
    </lineage>
</organism>
<feature type="region of interest" description="Disordered" evidence="1">
    <location>
        <begin position="1"/>
        <end position="23"/>
    </location>
</feature>
<evidence type="ECO:0000313" key="3">
    <source>
        <dbReference type="Proteomes" id="UP000887159"/>
    </source>
</evidence>
<dbReference type="Proteomes" id="UP000887159">
    <property type="component" value="Unassembled WGS sequence"/>
</dbReference>
<name>A0A8X7BLP8_TRICX</name>
<dbReference type="EMBL" id="BMAU01021437">
    <property type="protein sequence ID" value="GFY36646.1"/>
    <property type="molecule type" value="Genomic_DNA"/>
</dbReference>
<comment type="caution">
    <text evidence="2">The sequence shown here is derived from an EMBL/GenBank/DDBJ whole genome shotgun (WGS) entry which is preliminary data.</text>
</comment>
<sequence>MVDGLQTFDVLPSSTGDSSTHRGRTADLLMCCPAGAPNFLRNSNDENKMNNATPVPMSSEMKSIMESIRGYLDEYCNDEMISKMGDMKQFIRN</sequence>
<accession>A0A8X7BLP8</accession>
<keyword evidence="3" id="KW-1185">Reference proteome</keyword>
<evidence type="ECO:0000256" key="1">
    <source>
        <dbReference type="SAM" id="MobiDB-lite"/>
    </source>
</evidence>
<reference evidence="2" key="1">
    <citation type="submission" date="2020-08" db="EMBL/GenBank/DDBJ databases">
        <title>Multicomponent nature underlies the extraordinary mechanical properties of spider dragline silk.</title>
        <authorList>
            <person name="Kono N."/>
            <person name="Nakamura H."/>
            <person name="Mori M."/>
            <person name="Yoshida Y."/>
            <person name="Ohtoshi R."/>
            <person name="Malay A.D."/>
            <person name="Moran D.A.P."/>
            <person name="Tomita M."/>
            <person name="Numata K."/>
            <person name="Arakawa K."/>
        </authorList>
    </citation>
    <scope>NUCLEOTIDE SEQUENCE</scope>
</reference>